<keyword evidence="2" id="KW-0472">Membrane</keyword>
<protein>
    <submittedName>
        <fullName evidence="3">Uncharacterized protein</fullName>
    </submittedName>
</protein>
<feature type="region of interest" description="Disordered" evidence="1">
    <location>
        <begin position="202"/>
        <end position="234"/>
    </location>
</feature>
<dbReference type="CDD" id="cd12087">
    <property type="entry name" value="TM_EGFR-like"/>
    <property type="match status" value="1"/>
</dbReference>
<comment type="caution">
    <text evidence="3">The sequence shown here is derived from an EMBL/GenBank/DDBJ whole genome shotgun (WGS) entry which is preliminary data.</text>
</comment>
<dbReference type="AlphaFoldDB" id="A0A9P5AHR6"/>
<organism evidence="3 4">
    <name type="scientific">Fusarium beomiforme</name>
    <dbReference type="NCBI Taxonomy" id="44412"/>
    <lineage>
        <taxon>Eukaryota</taxon>
        <taxon>Fungi</taxon>
        <taxon>Dikarya</taxon>
        <taxon>Ascomycota</taxon>
        <taxon>Pezizomycotina</taxon>
        <taxon>Sordariomycetes</taxon>
        <taxon>Hypocreomycetidae</taxon>
        <taxon>Hypocreales</taxon>
        <taxon>Nectriaceae</taxon>
        <taxon>Fusarium</taxon>
        <taxon>Fusarium burgessii species complex</taxon>
    </lineage>
</organism>
<evidence type="ECO:0000256" key="2">
    <source>
        <dbReference type="SAM" id="Phobius"/>
    </source>
</evidence>
<gene>
    <name evidence="3" type="ORF">FBEOM_7179</name>
</gene>
<feature type="transmembrane region" description="Helical" evidence="2">
    <location>
        <begin position="173"/>
        <end position="196"/>
    </location>
</feature>
<keyword evidence="4" id="KW-1185">Reference proteome</keyword>
<dbReference type="Proteomes" id="UP000730481">
    <property type="component" value="Unassembled WGS sequence"/>
</dbReference>
<keyword evidence="2" id="KW-0812">Transmembrane</keyword>
<proteinExistence type="predicted"/>
<feature type="region of interest" description="Disordered" evidence="1">
    <location>
        <begin position="105"/>
        <end position="167"/>
    </location>
</feature>
<reference evidence="3" key="2">
    <citation type="submission" date="2020-02" db="EMBL/GenBank/DDBJ databases">
        <title>Identification and distribution of gene clusters putatively required for synthesis of sphingolipid metabolism inhibitors in phylogenetically diverse species of the filamentous fungus Fusarium.</title>
        <authorList>
            <person name="Kim H.-S."/>
            <person name="Busman M."/>
            <person name="Brown D.W."/>
            <person name="Divon H."/>
            <person name="Uhlig S."/>
            <person name="Proctor R.H."/>
        </authorList>
    </citation>
    <scope>NUCLEOTIDE SEQUENCE</scope>
    <source>
        <strain evidence="3">NRRL 25174</strain>
    </source>
</reference>
<reference evidence="3" key="1">
    <citation type="journal article" date="2017" name="Mycologia">
        <title>Fusarium algeriense, sp. nov., a novel toxigenic crown rot pathogen of durum wheat from Algeria is nested in the Fusarium burgessii species complex.</title>
        <authorList>
            <person name="Laraba I."/>
            <person name="Keddad A."/>
            <person name="Boureghda H."/>
            <person name="Abdallah N."/>
            <person name="Vaughan M.M."/>
            <person name="Proctor R.H."/>
            <person name="Busman M."/>
            <person name="O'Donnell K."/>
        </authorList>
    </citation>
    <scope>NUCLEOTIDE SEQUENCE</scope>
    <source>
        <strain evidence="3">NRRL 25174</strain>
    </source>
</reference>
<feature type="compositionally biased region" description="Polar residues" evidence="1">
    <location>
        <begin position="132"/>
        <end position="163"/>
    </location>
</feature>
<accession>A0A9P5AHR6</accession>
<dbReference type="OrthoDB" id="5103151at2759"/>
<evidence type="ECO:0000256" key="1">
    <source>
        <dbReference type="SAM" id="MobiDB-lite"/>
    </source>
</evidence>
<dbReference type="EMBL" id="PVQB02000313">
    <property type="protein sequence ID" value="KAF4338916.1"/>
    <property type="molecule type" value="Genomic_DNA"/>
</dbReference>
<name>A0A9P5AHR6_9HYPO</name>
<feature type="compositionally biased region" description="Basic and acidic residues" evidence="1">
    <location>
        <begin position="202"/>
        <end position="213"/>
    </location>
</feature>
<feature type="compositionally biased region" description="Low complexity" evidence="1">
    <location>
        <begin position="110"/>
        <end position="129"/>
    </location>
</feature>
<evidence type="ECO:0000313" key="3">
    <source>
        <dbReference type="EMBL" id="KAF4338916.1"/>
    </source>
</evidence>
<keyword evidence="2" id="KW-1133">Transmembrane helix</keyword>
<feature type="compositionally biased region" description="Polar residues" evidence="1">
    <location>
        <begin position="217"/>
        <end position="234"/>
    </location>
</feature>
<sequence>MAVSASAAEYEAKHNACILFSFVDSPTLRTTRLFGTSCDGNTLLYTYYTIGVFSTSSSWNCRGECVSVELYAQHDDKSEAQWMISCDEFIGYSSGVSTLYLEHPKDWGTESETPSTQSETTITGTQGIEVVSSPTEAETDSSATAQTRPSEPTETEVSSTALSGDSKGPSAGLIAGAVVGSLAGLALIIAGIILAFRMGKRSRGEAGDPHGGFRDSLGSSSRPTMSWVQSDSNPTVPVVQPVFEQVNPLTGTNDVRH</sequence>
<evidence type="ECO:0000313" key="4">
    <source>
        <dbReference type="Proteomes" id="UP000730481"/>
    </source>
</evidence>